<keyword evidence="3" id="KW-0808">Transferase</keyword>
<evidence type="ECO:0000259" key="2">
    <source>
        <dbReference type="Pfam" id="PF00535"/>
    </source>
</evidence>
<comment type="caution">
    <text evidence="3">The sequence shown here is derived from an EMBL/GenBank/DDBJ whole genome shotgun (WGS) entry which is preliminary data.</text>
</comment>
<dbReference type="RefSeq" id="WP_119120430.1">
    <property type="nucleotide sequence ID" value="NZ_QXIU01000219.1"/>
</dbReference>
<dbReference type="PANTHER" id="PTHR43630">
    <property type="entry name" value="POLY-BETA-1,6-N-ACETYL-D-GLUCOSAMINE SYNTHASE"/>
    <property type="match status" value="1"/>
</dbReference>
<accession>A0A398CWK9</accession>
<dbReference type="Gene3D" id="3.90.550.10">
    <property type="entry name" value="Spore Coat Polysaccharide Biosynthesis Protein SpsA, Chain A"/>
    <property type="match status" value="1"/>
</dbReference>
<evidence type="ECO:0000256" key="1">
    <source>
        <dbReference type="ARBA" id="ARBA00038494"/>
    </source>
</evidence>
<reference evidence="3 4" key="1">
    <citation type="submission" date="2018-09" db="EMBL/GenBank/DDBJ databases">
        <title>Discovery and Ecogenomic Context for Candidatus Cryosericales, a Global Caldiserica Order Active in Thawing Permafrost.</title>
        <authorList>
            <person name="Martinez M.A."/>
            <person name="Woodcroft B.J."/>
            <person name="Ignacio Espinoza J.C."/>
            <person name="Zayed A."/>
            <person name="Singleton C.M."/>
            <person name="Boyd J."/>
            <person name="Li Y.-F."/>
            <person name="Purvine S."/>
            <person name="Maughan H."/>
            <person name="Hodgkins S.B."/>
            <person name="Anderson D."/>
            <person name="Sederholm M."/>
            <person name="Temperton B."/>
            <person name="Saleska S.R."/>
            <person name="Tyson G.W."/>
            <person name="Rich V.I."/>
        </authorList>
    </citation>
    <scope>NUCLEOTIDE SEQUENCE [LARGE SCALE GENOMIC DNA]</scope>
    <source>
        <strain evidence="3 4">SMC5</strain>
    </source>
</reference>
<dbReference type="GO" id="GO:0016740">
    <property type="term" value="F:transferase activity"/>
    <property type="evidence" value="ECO:0007669"/>
    <property type="project" value="UniProtKB-KW"/>
</dbReference>
<dbReference type="InterPro" id="IPR029044">
    <property type="entry name" value="Nucleotide-diphossugar_trans"/>
</dbReference>
<proteinExistence type="inferred from homology"/>
<dbReference type="Proteomes" id="UP000266489">
    <property type="component" value="Unassembled WGS sequence"/>
</dbReference>
<dbReference type="SUPFAM" id="SSF53448">
    <property type="entry name" value="Nucleotide-diphospho-sugar transferases"/>
    <property type="match status" value="1"/>
</dbReference>
<name>A0A398CWK9_9BACT</name>
<dbReference type="OrthoDB" id="9802632at2"/>
<dbReference type="Pfam" id="PF00535">
    <property type="entry name" value="Glycos_transf_2"/>
    <property type="match status" value="1"/>
</dbReference>
<gene>
    <name evidence="3" type="ORF">SMC5_08940</name>
</gene>
<dbReference type="PANTHER" id="PTHR43630:SF2">
    <property type="entry name" value="GLYCOSYLTRANSFERASE"/>
    <property type="match status" value="1"/>
</dbReference>
<comment type="similarity">
    <text evidence="1">Belongs to the glycosyltransferase 2 family. WaaE/KdtX subfamily.</text>
</comment>
<evidence type="ECO:0000313" key="3">
    <source>
        <dbReference type="EMBL" id="RIE07756.1"/>
    </source>
</evidence>
<dbReference type="AlphaFoldDB" id="A0A398CWK9"/>
<sequence>MDEGFLFFSVIIPAHNEEAYVGKALVSLKDIDYPRDKFEVIVVENGSTDRTNDIIREYAPASFKVVRIAEPGVSRAKNRGIDLISQISSWVIVLDADTYPGTPFFRELHRFLEANAGRNLGTGMVSLLPTPDSRLARGWYRFFNLANYLTHTTRSIQCIRRDLLKDLRYDETLTFGEDTKMLQACSHTSRHFYLRTRSVFSSTRRFQKNGWIGQLFNWIYLASLPYSKKQSARYTAIR</sequence>
<feature type="domain" description="Glycosyltransferase 2-like" evidence="2">
    <location>
        <begin position="9"/>
        <end position="137"/>
    </location>
</feature>
<dbReference type="CDD" id="cd00761">
    <property type="entry name" value="Glyco_tranf_GTA_type"/>
    <property type="match status" value="1"/>
</dbReference>
<dbReference type="EMBL" id="QXIU01000219">
    <property type="protein sequence ID" value="RIE07756.1"/>
    <property type="molecule type" value="Genomic_DNA"/>
</dbReference>
<organism evidence="3 4">
    <name type="scientific">Candidatus Cryosericum odellii</name>
    <dbReference type="NCBI Taxonomy" id="2290917"/>
    <lineage>
        <taxon>Bacteria</taxon>
        <taxon>Pseudomonadati</taxon>
        <taxon>Caldisericota/Cryosericota group</taxon>
        <taxon>Candidatus Cryosericota</taxon>
        <taxon>Candidatus Cryosericia</taxon>
        <taxon>Candidatus Cryosericales</taxon>
        <taxon>Candidatus Cryosericaceae</taxon>
        <taxon>Candidatus Cryosericum</taxon>
    </lineage>
</organism>
<protein>
    <submittedName>
        <fullName evidence="3">Glycosyltransferase family 2 protein</fullName>
    </submittedName>
</protein>
<dbReference type="InterPro" id="IPR001173">
    <property type="entry name" value="Glyco_trans_2-like"/>
</dbReference>
<evidence type="ECO:0000313" key="4">
    <source>
        <dbReference type="Proteomes" id="UP000266489"/>
    </source>
</evidence>